<proteinExistence type="predicted"/>
<dbReference type="AlphaFoldDB" id="A0A9W4XR90"/>
<keyword evidence="3" id="KW-1185">Reference proteome</keyword>
<gene>
    <name evidence="2" type="ORF">PDIGIT_LOCUS13882</name>
</gene>
<organism evidence="2 3">
    <name type="scientific">Periconia digitata</name>
    <dbReference type="NCBI Taxonomy" id="1303443"/>
    <lineage>
        <taxon>Eukaryota</taxon>
        <taxon>Fungi</taxon>
        <taxon>Dikarya</taxon>
        <taxon>Ascomycota</taxon>
        <taxon>Pezizomycotina</taxon>
        <taxon>Dothideomycetes</taxon>
        <taxon>Pleosporomycetidae</taxon>
        <taxon>Pleosporales</taxon>
        <taxon>Massarineae</taxon>
        <taxon>Periconiaceae</taxon>
        <taxon>Periconia</taxon>
    </lineage>
</organism>
<dbReference type="PANTHER" id="PTHR17630">
    <property type="entry name" value="DIENELACTONE HYDROLASE"/>
    <property type="match status" value="1"/>
</dbReference>
<dbReference type="OrthoDB" id="17560at2759"/>
<dbReference type="Proteomes" id="UP001152607">
    <property type="component" value="Unassembled WGS sequence"/>
</dbReference>
<feature type="domain" description="Dienelactone hydrolase" evidence="1">
    <location>
        <begin position="27"/>
        <end position="276"/>
    </location>
</feature>
<reference evidence="2" key="1">
    <citation type="submission" date="2023-01" db="EMBL/GenBank/DDBJ databases">
        <authorList>
            <person name="Van Ghelder C."/>
            <person name="Rancurel C."/>
        </authorList>
    </citation>
    <scope>NUCLEOTIDE SEQUENCE</scope>
    <source>
        <strain evidence="2">CNCM I-4278</strain>
    </source>
</reference>
<dbReference type="SUPFAM" id="SSF53474">
    <property type="entry name" value="alpha/beta-Hydrolases"/>
    <property type="match status" value="1"/>
</dbReference>
<name>A0A9W4XR90_9PLEO</name>
<evidence type="ECO:0000313" key="2">
    <source>
        <dbReference type="EMBL" id="CAI6340698.1"/>
    </source>
</evidence>
<dbReference type="EMBL" id="CAOQHR010000011">
    <property type="protein sequence ID" value="CAI6340698.1"/>
    <property type="molecule type" value="Genomic_DNA"/>
</dbReference>
<sequence>MSCPQCFTGHINPGSPTGRWDTIYGLRTYIADPPAGKPALGIVVIIPDAFGVDFVNNQILADHYASAAQFLVYLPDFMNGNAAPVRTMINMAHMWDETESWVWKPYYVAAAMADFLPFLYRNRFSVAWPRIKKFLQDLRYDGKTSLPIGIAGFCWGGLHAVRLSHDNTQSKTDDGRPLADAIFTAHPSNLSLPKDLSDVKLNLSIAIGDDDGVMGAGQVREAERILSSKSDVDTEVITYPGAKHGFSIRASRVHPDSRETKQAEEAEKQAIRWFQRQFKAAA</sequence>
<dbReference type="GO" id="GO:0016787">
    <property type="term" value="F:hydrolase activity"/>
    <property type="evidence" value="ECO:0007669"/>
    <property type="project" value="InterPro"/>
</dbReference>
<dbReference type="InterPro" id="IPR002925">
    <property type="entry name" value="Dienelactn_hydro"/>
</dbReference>
<dbReference type="Pfam" id="PF01738">
    <property type="entry name" value="DLH"/>
    <property type="match status" value="1"/>
</dbReference>
<dbReference type="PANTHER" id="PTHR17630:SF105">
    <property type="entry name" value="DIENELACTONE HYDROLASE FAMILY PROTEIN (AFU_ORTHOLOGUE AFUA_4G08790)"/>
    <property type="match status" value="1"/>
</dbReference>
<dbReference type="InterPro" id="IPR029058">
    <property type="entry name" value="AB_hydrolase_fold"/>
</dbReference>
<evidence type="ECO:0000313" key="3">
    <source>
        <dbReference type="Proteomes" id="UP001152607"/>
    </source>
</evidence>
<evidence type="ECO:0000259" key="1">
    <source>
        <dbReference type="Pfam" id="PF01738"/>
    </source>
</evidence>
<accession>A0A9W4XR90</accession>
<dbReference type="Gene3D" id="3.40.50.1820">
    <property type="entry name" value="alpha/beta hydrolase"/>
    <property type="match status" value="1"/>
</dbReference>
<protein>
    <recommendedName>
        <fullName evidence="1">Dienelactone hydrolase domain-containing protein</fullName>
    </recommendedName>
</protein>
<comment type="caution">
    <text evidence="2">The sequence shown here is derived from an EMBL/GenBank/DDBJ whole genome shotgun (WGS) entry which is preliminary data.</text>
</comment>